<name>A0AAD5YFB1_9APHY</name>
<dbReference type="GO" id="GO:0007265">
    <property type="term" value="P:Ras protein signal transduction"/>
    <property type="evidence" value="ECO:0007669"/>
    <property type="project" value="TreeGrafter"/>
</dbReference>
<dbReference type="SMART" id="SM00147">
    <property type="entry name" value="RasGEF"/>
    <property type="match status" value="1"/>
</dbReference>
<evidence type="ECO:0000259" key="3">
    <source>
        <dbReference type="PROSITE" id="PS50009"/>
    </source>
</evidence>
<dbReference type="Proteomes" id="UP001212997">
    <property type="component" value="Unassembled WGS sequence"/>
</dbReference>
<evidence type="ECO:0000256" key="2">
    <source>
        <dbReference type="PROSITE-ProRule" id="PRU00168"/>
    </source>
</evidence>
<dbReference type="InterPro" id="IPR036964">
    <property type="entry name" value="RASGEF_cat_dom_sf"/>
</dbReference>
<dbReference type="GO" id="GO:0005886">
    <property type="term" value="C:plasma membrane"/>
    <property type="evidence" value="ECO:0007669"/>
    <property type="project" value="TreeGrafter"/>
</dbReference>
<keyword evidence="1 2" id="KW-0344">Guanine-nucleotide releasing factor</keyword>
<dbReference type="AlphaFoldDB" id="A0AAD5YFB1"/>
<reference evidence="4" key="1">
    <citation type="submission" date="2022-07" db="EMBL/GenBank/DDBJ databases">
        <title>Genome Sequence of Physisporinus lineatus.</title>
        <authorList>
            <person name="Buettner E."/>
        </authorList>
    </citation>
    <scope>NUCLEOTIDE SEQUENCE</scope>
    <source>
        <strain evidence="4">VT162</strain>
    </source>
</reference>
<keyword evidence="5" id="KW-1185">Reference proteome</keyword>
<accession>A0AAD5YFB1</accession>
<dbReference type="GO" id="GO:0005085">
    <property type="term" value="F:guanyl-nucleotide exchange factor activity"/>
    <property type="evidence" value="ECO:0007669"/>
    <property type="project" value="UniProtKB-KW"/>
</dbReference>
<dbReference type="InterPro" id="IPR008937">
    <property type="entry name" value="Ras-like_GEF"/>
</dbReference>
<dbReference type="Pfam" id="PF00617">
    <property type="entry name" value="RasGEF"/>
    <property type="match status" value="1"/>
</dbReference>
<comment type="caution">
    <text evidence="4">The sequence shown here is derived from an EMBL/GenBank/DDBJ whole genome shotgun (WGS) entry which is preliminary data.</text>
</comment>
<proteinExistence type="predicted"/>
<dbReference type="Gene3D" id="1.10.840.10">
    <property type="entry name" value="Ras guanine-nucleotide exchange factors catalytic domain"/>
    <property type="match status" value="1"/>
</dbReference>
<evidence type="ECO:0000313" key="4">
    <source>
        <dbReference type="EMBL" id="KAJ3478934.1"/>
    </source>
</evidence>
<dbReference type="EMBL" id="JANAWD010000473">
    <property type="protein sequence ID" value="KAJ3478934.1"/>
    <property type="molecule type" value="Genomic_DNA"/>
</dbReference>
<feature type="domain" description="Ras-GEF" evidence="3">
    <location>
        <begin position="174"/>
        <end position="398"/>
    </location>
</feature>
<protein>
    <recommendedName>
        <fullName evidence="3">Ras-GEF domain-containing protein</fullName>
    </recommendedName>
</protein>
<sequence length="421" mass="48153">MFTDPQLEVGTSVSPFKWNNADARESDMMRIGDVKDIDLENEIVFRDVDRVLLEGTKLVDLWDCLSTSQAGRWKNERYTLELDVWDEDHSHWLMGERIPQKPREHWFSPLKRAAPRPCSLTTLTVLLSFGHIALVCTQIPINMTEPSDLSNDASVAQTIPQTPPRRKLNLLDIHPLELAQQISLLEHDLCKDVLITDIETRRANGPVQGQEDSITPCIKFSNHLAYWVAHSILEPEDTAKRGALIEFFISVAHNARGMNNLSSMTAILSGVRSPHVSRLQGSWKLVSKEKEDEIMSCLKTSHVRDRFLYPFVTLACLEPPGIPFIGNFLVIRGEIDTYHNDLITRAFARWQSTPYPFKVDEDIRAFIQEGLSQFVGPDGNDPDQTDRFERLSLDREPEKSEEQGALKKIFKAPSRWLQRLW</sequence>
<organism evidence="4 5">
    <name type="scientific">Meripilus lineatus</name>
    <dbReference type="NCBI Taxonomy" id="2056292"/>
    <lineage>
        <taxon>Eukaryota</taxon>
        <taxon>Fungi</taxon>
        <taxon>Dikarya</taxon>
        <taxon>Basidiomycota</taxon>
        <taxon>Agaricomycotina</taxon>
        <taxon>Agaricomycetes</taxon>
        <taxon>Polyporales</taxon>
        <taxon>Meripilaceae</taxon>
        <taxon>Meripilus</taxon>
    </lineage>
</organism>
<dbReference type="InterPro" id="IPR023578">
    <property type="entry name" value="Ras_GEF_dom_sf"/>
</dbReference>
<dbReference type="InterPro" id="IPR001895">
    <property type="entry name" value="RASGEF_cat_dom"/>
</dbReference>
<dbReference type="PROSITE" id="PS50009">
    <property type="entry name" value="RASGEF_CAT"/>
    <property type="match status" value="1"/>
</dbReference>
<evidence type="ECO:0000313" key="5">
    <source>
        <dbReference type="Proteomes" id="UP001212997"/>
    </source>
</evidence>
<evidence type="ECO:0000256" key="1">
    <source>
        <dbReference type="ARBA" id="ARBA00022658"/>
    </source>
</evidence>
<dbReference type="PANTHER" id="PTHR23113:SF368">
    <property type="entry name" value="CELL DIVISION CONTROL PROTEIN 25"/>
    <property type="match status" value="1"/>
</dbReference>
<dbReference type="PANTHER" id="PTHR23113">
    <property type="entry name" value="GUANINE NUCLEOTIDE EXCHANGE FACTOR"/>
    <property type="match status" value="1"/>
</dbReference>
<gene>
    <name evidence="4" type="ORF">NLI96_g9412</name>
</gene>
<dbReference type="SUPFAM" id="SSF48366">
    <property type="entry name" value="Ras GEF"/>
    <property type="match status" value="1"/>
</dbReference>